<gene>
    <name evidence="2" type="ORF">B296_00039681</name>
</gene>
<feature type="signal peptide" evidence="1">
    <location>
        <begin position="1"/>
        <end position="24"/>
    </location>
</feature>
<reference evidence="2 3" key="1">
    <citation type="journal article" date="2014" name="Agronomy (Basel)">
        <title>A Draft Genome Sequence for Ensete ventricosum, the Drought-Tolerant Tree Against Hunger.</title>
        <authorList>
            <person name="Harrison J."/>
            <person name="Moore K.A."/>
            <person name="Paszkiewicz K."/>
            <person name="Jones T."/>
            <person name="Grant M."/>
            <person name="Ambacheew D."/>
            <person name="Muzemil S."/>
            <person name="Studholme D.J."/>
        </authorList>
    </citation>
    <scope>NUCLEOTIDE SEQUENCE [LARGE SCALE GENOMIC DNA]</scope>
</reference>
<dbReference type="EMBL" id="AMZH03014785">
    <property type="protein sequence ID" value="RRT47067.1"/>
    <property type="molecule type" value="Genomic_DNA"/>
</dbReference>
<dbReference type="AlphaFoldDB" id="A0A426Y5L2"/>
<evidence type="ECO:0000313" key="2">
    <source>
        <dbReference type="EMBL" id="RRT47067.1"/>
    </source>
</evidence>
<organism evidence="2 3">
    <name type="scientific">Ensete ventricosum</name>
    <name type="common">Abyssinian banana</name>
    <name type="synonym">Musa ensete</name>
    <dbReference type="NCBI Taxonomy" id="4639"/>
    <lineage>
        <taxon>Eukaryota</taxon>
        <taxon>Viridiplantae</taxon>
        <taxon>Streptophyta</taxon>
        <taxon>Embryophyta</taxon>
        <taxon>Tracheophyta</taxon>
        <taxon>Spermatophyta</taxon>
        <taxon>Magnoliopsida</taxon>
        <taxon>Liliopsida</taxon>
        <taxon>Zingiberales</taxon>
        <taxon>Musaceae</taxon>
        <taxon>Ensete</taxon>
    </lineage>
</organism>
<comment type="caution">
    <text evidence="2">The sequence shown here is derived from an EMBL/GenBank/DDBJ whole genome shotgun (WGS) entry which is preliminary data.</text>
</comment>
<evidence type="ECO:0000313" key="3">
    <source>
        <dbReference type="Proteomes" id="UP000287651"/>
    </source>
</evidence>
<keyword evidence="1" id="KW-0732">Signal</keyword>
<evidence type="ECO:0000256" key="1">
    <source>
        <dbReference type="SAM" id="SignalP"/>
    </source>
</evidence>
<sequence>MPQGYHGLFTTTTLYCGLLLACFGLERKGFVEEAFANSLPSVLDVQPIRTVTGATSIKKKIQVSLETEAERAMAANTSSPLRRLDGCRWERRDEMHDEHESHGKFSKLSFSCSTTSAMAGLCCDLCDVHLSATSTHFQTELTSYSPLKPGINNVLDVSRGKSWTHPLNYM</sequence>
<feature type="chain" id="PRO_5019301710" evidence="1">
    <location>
        <begin position="25"/>
        <end position="170"/>
    </location>
</feature>
<protein>
    <submittedName>
        <fullName evidence="2">Uncharacterized protein</fullName>
    </submittedName>
</protein>
<name>A0A426Y5L2_ENSVE</name>
<dbReference type="Proteomes" id="UP000287651">
    <property type="component" value="Unassembled WGS sequence"/>
</dbReference>
<accession>A0A426Y5L2</accession>
<proteinExistence type="predicted"/>